<dbReference type="GO" id="GO:0005737">
    <property type="term" value="C:cytoplasm"/>
    <property type="evidence" value="ECO:0007669"/>
    <property type="project" value="UniProtKB-SubCell"/>
</dbReference>
<keyword evidence="2" id="KW-0963">Cytoplasm</keyword>
<keyword evidence="7" id="KW-0804">Transcription</keyword>
<evidence type="ECO:0000256" key="8">
    <source>
        <dbReference type="PROSITE-ProRule" id="PRU00169"/>
    </source>
</evidence>
<comment type="caution">
    <text evidence="11">The sequence shown here is derived from an EMBL/GenBank/DDBJ whole genome shotgun (WGS) entry which is preliminary data.</text>
</comment>
<dbReference type="GO" id="GO:0000160">
    <property type="term" value="P:phosphorelay signal transduction system"/>
    <property type="evidence" value="ECO:0007669"/>
    <property type="project" value="UniProtKB-KW"/>
</dbReference>
<keyword evidence="3 8" id="KW-0597">Phosphoprotein</keyword>
<comment type="subcellular location">
    <subcellularLocation>
        <location evidence="1">Cytoplasm</location>
    </subcellularLocation>
</comment>
<dbReference type="InterPro" id="IPR018062">
    <property type="entry name" value="HTH_AraC-typ_CS"/>
</dbReference>
<dbReference type="OrthoDB" id="342399at2"/>
<dbReference type="RefSeq" id="WP_153407041.1">
    <property type="nucleotide sequence ID" value="NZ_ML762461.1"/>
</dbReference>
<evidence type="ECO:0000256" key="1">
    <source>
        <dbReference type="ARBA" id="ARBA00004496"/>
    </source>
</evidence>
<evidence type="ECO:0000256" key="2">
    <source>
        <dbReference type="ARBA" id="ARBA00022490"/>
    </source>
</evidence>
<keyword evidence="12" id="KW-1185">Reference proteome</keyword>
<dbReference type="SUPFAM" id="SSF52172">
    <property type="entry name" value="CheY-like"/>
    <property type="match status" value="1"/>
</dbReference>
<dbReference type="PROSITE" id="PS00041">
    <property type="entry name" value="HTH_ARAC_FAMILY_1"/>
    <property type="match status" value="1"/>
</dbReference>
<name>A0A7C8KP33_9BACI</name>
<dbReference type="Proteomes" id="UP000480246">
    <property type="component" value="Unassembled WGS sequence"/>
</dbReference>
<evidence type="ECO:0000259" key="10">
    <source>
        <dbReference type="PROSITE" id="PS50110"/>
    </source>
</evidence>
<dbReference type="InterPro" id="IPR020449">
    <property type="entry name" value="Tscrpt_reg_AraC-type_HTH"/>
</dbReference>
<dbReference type="GO" id="GO:0043565">
    <property type="term" value="F:sequence-specific DNA binding"/>
    <property type="evidence" value="ECO:0007669"/>
    <property type="project" value="InterPro"/>
</dbReference>
<dbReference type="GO" id="GO:0003700">
    <property type="term" value="F:DNA-binding transcription factor activity"/>
    <property type="evidence" value="ECO:0007669"/>
    <property type="project" value="InterPro"/>
</dbReference>
<dbReference type="InterPro" id="IPR018060">
    <property type="entry name" value="HTH_AraC"/>
</dbReference>
<keyword evidence="4" id="KW-0902">Two-component regulatory system</keyword>
<keyword evidence="6" id="KW-0238">DNA-binding</keyword>
<dbReference type="PRINTS" id="PR00032">
    <property type="entry name" value="HTHARAC"/>
</dbReference>
<gene>
    <name evidence="11" type="ORF">F9U64_22065</name>
</gene>
<feature type="domain" description="HTH araC/xylS-type" evidence="9">
    <location>
        <begin position="428"/>
        <end position="526"/>
    </location>
</feature>
<dbReference type="PANTHER" id="PTHR42713">
    <property type="entry name" value="HISTIDINE KINASE-RELATED"/>
    <property type="match status" value="1"/>
</dbReference>
<dbReference type="AlphaFoldDB" id="A0A7C8KP33"/>
<evidence type="ECO:0000313" key="11">
    <source>
        <dbReference type="EMBL" id="KAB8125673.1"/>
    </source>
</evidence>
<reference evidence="11 12" key="1">
    <citation type="submission" date="2019-10" db="EMBL/GenBank/DDBJ databases">
        <title>Gracilibacillus sp. nov. isolated from rice seeds.</title>
        <authorList>
            <person name="He S."/>
        </authorList>
    </citation>
    <scope>NUCLEOTIDE SEQUENCE [LARGE SCALE GENOMIC DNA]</scope>
    <source>
        <strain evidence="11 12">TD8</strain>
    </source>
</reference>
<dbReference type="EMBL" id="WEID01000131">
    <property type="protein sequence ID" value="KAB8125673.1"/>
    <property type="molecule type" value="Genomic_DNA"/>
</dbReference>
<feature type="modified residue" description="4-aspartylphosphate" evidence="8">
    <location>
        <position position="54"/>
    </location>
</feature>
<keyword evidence="5" id="KW-0805">Transcription regulation</keyword>
<dbReference type="Gene3D" id="3.40.50.2300">
    <property type="match status" value="1"/>
</dbReference>
<sequence>MNILLVDDESFVLDYLEDCIHELDLDIDFIYRADCVEDAYDLLTENDIPLLITDIRMPEKSGFDLLHLIQSDNLSPKIILLSGYSEFEFAQTAIHYGVEEYLLKPVMPEELQRVLESAIDNVTNENRKRSHTRIHYQQSLSVMREQLLLELLQGKAFSEKDLQTKLSELLIDIPYSSECIIGSIQIRDHSNVDRNEIDFYTKAFVNITEEILFDGILSEKKLWYCTDHYQFFHFIIPSSQIGSINEKLVSVKRTITDLLKVPVVIFQSEVFHLHTDFHSKYMQIINYSLRLTEQHEDKIHLMKNFDHAKTPIYFHHLNEVPSMLHLMEASRWNEALEKVETILATMEKEDNYSQQHLIEMMYYLFSCFSYISAKNNMELADISEGLLFIQNPFSIQTPQNIKQWVKKCIDHLSKAESGSKSNKNFLISQIHTFISENMHKDVTLGNIAEHVYLHPVYLSRMYKKETGVSLSSYIFQLRMQKAVTLLLTSNRKIADISLEVGYQKTQYFIRLFKEHYKMTPQKYREAHYKN</sequence>
<dbReference type="Pfam" id="PF00072">
    <property type="entry name" value="Response_reg"/>
    <property type="match status" value="1"/>
</dbReference>
<dbReference type="InterPro" id="IPR001789">
    <property type="entry name" value="Sig_transdc_resp-reg_receiver"/>
</dbReference>
<dbReference type="InterPro" id="IPR011006">
    <property type="entry name" value="CheY-like_superfamily"/>
</dbReference>
<dbReference type="InterPro" id="IPR051552">
    <property type="entry name" value="HptR"/>
</dbReference>
<evidence type="ECO:0000256" key="7">
    <source>
        <dbReference type="ARBA" id="ARBA00023163"/>
    </source>
</evidence>
<evidence type="ECO:0000256" key="3">
    <source>
        <dbReference type="ARBA" id="ARBA00022553"/>
    </source>
</evidence>
<evidence type="ECO:0000256" key="5">
    <source>
        <dbReference type="ARBA" id="ARBA00023015"/>
    </source>
</evidence>
<accession>A0A7C8KP33</accession>
<dbReference type="PROSITE" id="PS50110">
    <property type="entry name" value="RESPONSE_REGULATORY"/>
    <property type="match status" value="1"/>
</dbReference>
<evidence type="ECO:0000259" key="9">
    <source>
        <dbReference type="PROSITE" id="PS01124"/>
    </source>
</evidence>
<dbReference type="InterPro" id="IPR009057">
    <property type="entry name" value="Homeodomain-like_sf"/>
</dbReference>
<evidence type="ECO:0000256" key="4">
    <source>
        <dbReference type="ARBA" id="ARBA00023012"/>
    </source>
</evidence>
<dbReference type="SMART" id="SM00342">
    <property type="entry name" value="HTH_ARAC"/>
    <property type="match status" value="1"/>
</dbReference>
<feature type="domain" description="Response regulatory" evidence="10">
    <location>
        <begin position="2"/>
        <end position="119"/>
    </location>
</feature>
<dbReference type="Pfam" id="PF12833">
    <property type="entry name" value="HTH_18"/>
    <property type="match status" value="1"/>
</dbReference>
<dbReference type="CDD" id="cd17536">
    <property type="entry name" value="REC_YesN-like"/>
    <property type="match status" value="1"/>
</dbReference>
<evidence type="ECO:0000313" key="12">
    <source>
        <dbReference type="Proteomes" id="UP000480246"/>
    </source>
</evidence>
<evidence type="ECO:0000256" key="6">
    <source>
        <dbReference type="ARBA" id="ARBA00023125"/>
    </source>
</evidence>
<organism evidence="11 12">
    <name type="scientific">Gracilibacillus oryzae</name>
    <dbReference type="NCBI Taxonomy" id="1672701"/>
    <lineage>
        <taxon>Bacteria</taxon>
        <taxon>Bacillati</taxon>
        <taxon>Bacillota</taxon>
        <taxon>Bacilli</taxon>
        <taxon>Bacillales</taxon>
        <taxon>Bacillaceae</taxon>
        <taxon>Gracilibacillus</taxon>
    </lineage>
</organism>
<proteinExistence type="predicted"/>
<dbReference type="PANTHER" id="PTHR42713:SF3">
    <property type="entry name" value="TRANSCRIPTIONAL REGULATORY PROTEIN HPTR"/>
    <property type="match status" value="1"/>
</dbReference>
<protein>
    <submittedName>
        <fullName evidence="11">Response regulator</fullName>
    </submittedName>
</protein>
<dbReference type="Gene3D" id="1.10.10.60">
    <property type="entry name" value="Homeodomain-like"/>
    <property type="match status" value="2"/>
</dbReference>
<dbReference type="PROSITE" id="PS01124">
    <property type="entry name" value="HTH_ARAC_FAMILY_2"/>
    <property type="match status" value="1"/>
</dbReference>
<dbReference type="SMART" id="SM00448">
    <property type="entry name" value="REC"/>
    <property type="match status" value="1"/>
</dbReference>
<dbReference type="SUPFAM" id="SSF46689">
    <property type="entry name" value="Homeodomain-like"/>
    <property type="match status" value="2"/>
</dbReference>